<proteinExistence type="predicted"/>
<evidence type="ECO:0000256" key="1">
    <source>
        <dbReference type="SAM" id="Phobius"/>
    </source>
</evidence>
<dbReference type="Proteomes" id="UP000247978">
    <property type="component" value="Unassembled WGS sequence"/>
</dbReference>
<feature type="transmembrane region" description="Helical" evidence="1">
    <location>
        <begin position="45"/>
        <end position="64"/>
    </location>
</feature>
<name>A0A2V3VW73_9BACI</name>
<dbReference type="AlphaFoldDB" id="A0A2V3VW73"/>
<keyword evidence="1" id="KW-0472">Membrane</keyword>
<sequence>MKNNFEKEFTQLMNGDKEIPVNVRKTLDQTYDIIRAQSEKKKVNFIWKKVAAAACALIITGVVLTNEQIMASINEFFNFGDKGIEEAVHNGYIQENNSEATNQGIKITLDNYLSDANKMSISFQLEFENPSFLKNANDVSMDYRIKNGDGDYIEEFIQDTKTLKGENRYVSGLEYHVPILDAETGIVQFDVLMESHQGSIPALKDAVVEVESVHIFYGADKMKDIDGNWELPITNNEKSNITVQYAMLDSESNIQVSEANANPTSLHVTFSVDGVYEDENTFAHRMKIIDEEGNEYHAKDFGISKKNGKTVISTNFPITSYNDSLNLKLIVEELGEVELVKK</sequence>
<protein>
    <submittedName>
        <fullName evidence="3">Uncharacterized protein DUF4179</fullName>
    </submittedName>
</protein>
<dbReference type="Pfam" id="PF13786">
    <property type="entry name" value="DUF4179"/>
    <property type="match status" value="1"/>
</dbReference>
<gene>
    <name evidence="3" type="ORF">DFR56_11110</name>
</gene>
<organism evidence="3 4">
    <name type="scientific">Pseudogracilibacillus auburnensis</name>
    <dbReference type="NCBI Taxonomy" id="1494959"/>
    <lineage>
        <taxon>Bacteria</taxon>
        <taxon>Bacillati</taxon>
        <taxon>Bacillota</taxon>
        <taxon>Bacilli</taxon>
        <taxon>Bacillales</taxon>
        <taxon>Bacillaceae</taxon>
        <taxon>Pseudogracilibacillus</taxon>
    </lineage>
</organism>
<keyword evidence="4" id="KW-1185">Reference proteome</keyword>
<keyword evidence="1" id="KW-0812">Transmembrane</keyword>
<dbReference type="EMBL" id="QJJQ01000011">
    <property type="protein sequence ID" value="PXW85244.1"/>
    <property type="molecule type" value="Genomic_DNA"/>
</dbReference>
<dbReference type="InterPro" id="IPR025436">
    <property type="entry name" value="DUF4179"/>
</dbReference>
<dbReference type="Gene3D" id="2.60.40.1630">
    <property type="entry name" value="bacillus anthracis domain"/>
    <property type="match status" value="1"/>
</dbReference>
<reference evidence="3 4" key="1">
    <citation type="submission" date="2018-05" db="EMBL/GenBank/DDBJ databases">
        <title>Genomic Encyclopedia of Type Strains, Phase IV (KMG-IV): sequencing the most valuable type-strain genomes for metagenomic binning, comparative biology and taxonomic classification.</title>
        <authorList>
            <person name="Goeker M."/>
        </authorList>
    </citation>
    <scope>NUCLEOTIDE SEQUENCE [LARGE SCALE GENOMIC DNA]</scope>
    <source>
        <strain evidence="3 4">DSM 28556</strain>
    </source>
</reference>
<evidence type="ECO:0000259" key="2">
    <source>
        <dbReference type="Pfam" id="PF13786"/>
    </source>
</evidence>
<keyword evidence="1" id="KW-1133">Transmembrane helix</keyword>
<comment type="caution">
    <text evidence="3">The sequence shown here is derived from an EMBL/GenBank/DDBJ whole genome shotgun (WGS) entry which is preliminary data.</text>
</comment>
<dbReference type="RefSeq" id="WP_207520523.1">
    <property type="nucleotide sequence ID" value="NZ_JADIJL010000024.1"/>
</dbReference>
<evidence type="ECO:0000313" key="3">
    <source>
        <dbReference type="EMBL" id="PXW85244.1"/>
    </source>
</evidence>
<feature type="domain" description="DUF4179" evidence="2">
    <location>
        <begin position="45"/>
        <end position="126"/>
    </location>
</feature>
<evidence type="ECO:0000313" key="4">
    <source>
        <dbReference type="Proteomes" id="UP000247978"/>
    </source>
</evidence>
<accession>A0A2V3VW73</accession>